<feature type="signal peptide" evidence="1">
    <location>
        <begin position="1"/>
        <end position="34"/>
    </location>
</feature>
<dbReference type="EMBL" id="JBHTIS010000112">
    <property type="protein sequence ID" value="MFD1044732.1"/>
    <property type="molecule type" value="Genomic_DNA"/>
</dbReference>
<name>A0ABW3M291_9PSEU</name>
<evidence type="ECO:0000259" key="2">
    <source>
        <dbReference type="Pfam" id="PF00652"/>
    </source>
</evidence>
<dbReference type="InterPro" id="IPR000772">
    <property type="entry name" value="Ricin_B_lectin"/>
</dbReference>
<dbReference type="SUPFAM" id="SSF50370">
    <property type="entry name" value="Ricin B-like lectins"/>
    <property type="match status" value="1"/>
</dbReference>
<proteinExistence type="predicted"/>
<dbReference type="Proteomes" id="UP001597045">
    <property type="component" value="Unassembled WGS sequence"/>
</dbReference>
<protein>
    <submittedName>
        <fullName evidence="3">Ricin-type beta-trefoil lectin domain protein</fullName>
    </submittedName>
</protein>
<sequence length="177" mass="18830">MIITPRGRGRTGVVLALLATLMSAAVVFAGSASAAPTVKSYYNGYLGPSHYLTGPRSQGPAKVGGYDVWTVQQISDSPSGHDRVFLHASGDANLCLDQHAATNGGAAWVISCNGGNYQIWEVFYESNHSRVFKGWGSWTQQSLHLCLSSSGNTAVIMATCNESASRQQWYGETAPGQ</sequence>
<organism evidence="3 4">
    <name type="scientific">Kibdelosporangium lantanae</name>
    <dbReference type="NCBI Taxonomy" id="1497396"/>
    <lineage>
        <taxon>Bacteria</taxon>
        <taxon>Bacillati</taxon>
        <taxon>Actinomycetota</taxon>
        <taxon>Actinomycetes</taxon>
        <taxon>Pseudonocardiales</taxon>
        <taxon>Pseudonocardiaceae</taxon>
        <taxon>Kibdelosporangium</taxon>
    </lineage>
</organism>
<accession>A0ABW3M291</accession>
<feature type="domain" description="Ricin B lectin" evidence="2">
    <location>
        <begin position="91"/>
        <end position="170"/>
    </location>
</feature>
<dbReference type="InterPro" id="IPR035992">
    <property type="entry name" value="Ricin_B-like_lectins"/>
</dbReference>
<gene>
    <name evidence="3" type="ORF">ACFQ1S_03550</name>
</gene>
<reference evidence="4" key="1">
    <citation type="journal article" date="2019" name="Int. J. Syst. Evol. Microbiol.">
        <title>The Global Catalogue of Microorganisms (GCM) 10K type strain sequencing project: providing services to taxonomists for standard genome sequencing and annotation.</title>
        <authorList>
            <consortium name="The Broad Institute Genomics Platform"/>
            <consortium name="The Broad Institute Genome Sequencing Center for Infectious Disease"/>
            <person name="Wu L."/>
            <person name="Ma J."/>
        </authorList>
    </citation>
    <scope>NUCLEOTIDE SEQUENCE [LARGE SCALE GENOMIC DNA]</scope>
    <source>
        <strain evidence="4">JCM 31486</strain>
    </source>
</reference>
<feature type="chain" id="PRO_5045497377" evidence="1">
    <location>
        <begin position="35"/>
        <end position="177"/>
    </location>
</feature>
<evidence type="ECO:0000313" key="3">
    <source>
        <dbReference type="EMBL" id="MFD1044732.1"/>
    </source>
</evidence>
<keyword evidence="1" id="KW-0732">Signal</keyword>
<evidence type="ECO:0000313" key="4">
    <source>
        <dbReference type="Proteomes" id="UP001597045"/>
    </source>
</evidence>
<evidence type="ECO:0000256" key="1">
    <source>
        <dbReference type="SAM" id="SignalP"/>
    </source>
</evidence>
<comment type="caution">
    <text evidence="3">The sequence shown here is derived from an EMBL/GenBank/DDBJ whole genome shotgun (WGS) entry which is preliminary data.</text>
</comment>
<dbReference type="Gene3D" id="2.80.10.50">
    <property type="match status" value="1"/>
</dbReference>
<dbReference type="Pfam" id="PF00652">
    <property type="entry name" value="Ricin_B_lectin"/>
    <property type="match status" value="1"/>
</dbReference>
<keyword evidence="4" id="KW-1185">Reference proteome</keyword>
<dbReference type="PROSITE" id="PS50231">
    <property type="entry name" value="RICIN_B_LECTIN"/>
    <property type="match status" value="1"/>
</dbReference>